<proteinExistence type="predicted"/>
<dbReference type="AlphaFoldDB" id="A0A0D3GBM4"/>
<evidence type="ECO:0000256" key="1">
    <source>
        <dbReference type="SAM" id="MobiDB-lite"/>
    </source>
</evidence>
<protein>
    <submittedName>
        <fullName evidence="2">Uncharacterized protein</fullName>
    </submittedName>
</protein>
<feature type="region of interest" description="Disordered" evidence="1">
    <location>
        <begin position="62"/>
        <end position="88"/>
    </location>
</feature>
<reference evidence="2" key="1">
    <citation type="journal article" date="2009" name="Rice">
        <title>De Novo Next Generation Sequencing of Plant Genomes.</title>
        <authorList>
            <person name="Rounsley S."/>
            <person name="Marri P.R."/>
            <person name="Yu Y."/>
            <person name="He R."/>
            <person name="Sisneros N."/>
            <person name="Goicoechea J.L."/>
            <person name="Lee S.J."/>
            <person name="Angelova A."/>
            <person name="Kudrna D."/>
            <person name="Luo M."/>
            <person name="Affourtit J."/>
            <person name="Desany B."/>
            <person name="Knight J."/>
            <person name="Niazi F."/>
            <person name="Egholm M."/>
            <person name="Wing R.A."/>
        </authorList>
    </citation>
    <scope>NUCLEOTIDE SEQUENCE [LARGE SCALE GENOMIC DNA]</scope>
    <source>
        <strain evidence="2">cv. IRGC 105608</strain>
    </source>
</reference>
<accession>A0A0D3GBM4</accession>
<feature type="compositionally biased region" description="Polar residues" evidence="1">
    <location>
        <begin position="76"/>
        <end position="88"/>
    </location>
</feature>
<dbReference type="PaxDb" id="65489-OBART05G28090.1"/>
<reference evidence="2" key="2">
    <citation type="submission" date="2015-03" db="UniProtKB">
        <authorList>
            <consortium name="EnsemblPlants"/>
        </authorList>
    </citation>
    <scope>IDENTIFICATION</scope>
</reference>
<dbReference type="EnsemblPlants" id="OBART05G28090.1">
    <property type="protein sequence ID" value="OBART05G28090.1"/>
    <property type="gene ID" value="OBART05G28090"/>
</dbReference>
<evidence type="ECO:0000313" key="2">
    <source>
        <dbReference type="EnsemblPlants" id="OBART05G28090.1"/>
    </source>
</evidence>
<organism evidence="2">
    <name type="scientific">Oryza barthii</name>
    <dbReference type="NCBI Taxonomy" id="65489"/>
    <lineage>
        <taxon>Eukaryota</taxon>
        <taxon>Viridiplantae</taxon>
        <taxon>Streptophyta</taxon>
        <taxon>Embryophyta</taxon>
        <taxon>Tracheophyta</taxon>
        <taxon>Spermatophyta</taxon>
        <taxon>Magnoliopsida</taxon>
        <taxon>Liliopsida</taxon>
        <taxon>Poales</taxon>
        <taxon>Poaceae</taxon>
        <taxon>BOP clade</taxon>
        <taxon>Oryzoideae</taxon>
        <taxon>Oryzeae</taxon>
        <taxon>Oryzinae</taxon>
        <taxon>Oryza</taxon>
    </lineage>
</organism>
<dbReference type="Gramene" id="OBART05G28090.1">
    <property type="protein sequence ID" value="OBART05G28090.1"/>
    <property type="gene ID" value="OBART05G28090"/>
</dbReference>
<name>A0A0D3GBM4_9ORYZ</name>
<dbReference type="Proteomes" id="UP000026960">
    <property type="component" value="Chromosome 5"/>
</dbReference>
<sequence length="209" mass="22449">PFLFPLTLSLPPSLSSNGVVVRHEGVVNARGKVLVESNSYHPLSHRIADRIVRAASINKHAAHADPHLAKGRPPATISSKPQATGTPLSLSSVNSIDLLRLRPSLTGIPVDAKIRCRLRWIRRTKVKTVHPFVAAKERRTPPSPWTRPRRCLKLPLPSVVVELPLGCDSGVGTERRAPIPVGSDGRWASSSATTQVHAAAAEAARGGGW</sequence>
<dbReference type="HOGENOM" id="CLU_1318366_0_0_1"/>
<evidence type="ECO:0000313" key="3">
    <source>
        <dbReference type="Proteomes" id="UP000026960"/>
    </source>
</evidence>
<keyword evidence="3" id="KW-1185">Reference proteome</keyword>